<protein>
    <recommendedName>
        <fullName evidence="4">Conjugal transfer protein TraN</fullName>
    </recommendedName>
</protein>
<evidence type="ECO:0000313" key="2">
    <source>
        <dbReference type="EMBL" id="OAN31768.1"/>
    </source>
</evidence>
<reference evidence="2 3" key="1">
    <citation type="submission" date="2016-04" db="EMBL/GenBank/DDBJ databases">
        <title>Draft Genome Sequences of Staphylococcus capitis Strain H36, S. capitis Strain H65, S. cohnii Strain H62, S. hominis Strain H69, Mycobacterium iranicum Strain H39, Plantibacter sp. Strain H53, Pseudomonas oryzihabitans Strain H72, and Microbacterium sp. Strain H83, isolated from residential settings.</title>
        <authorList>
            <person name="Lymperopoulou D."/>
            <person name="Adams R.I."/>
            <person name="Lindow S."/>
            <person name="Coil D.A."/>
            <person name="Jospin G."/>
            <person name="Eisen J.A."/>
        </authorList>
    </citation>
    <scope>NUCLEOTIDE SEQUENCE [LARGE SCALE GENOMIC DNA]</scope>
    <source>
        <strain evidence="2 3">H72</strain>
    </source>
</reference>
<feature type="signal peptide" evidence="1">
    <location>
        <begin position="1"/>
        <end position="21"/>
    </location>
</feature>
<dbReference type="Pfam" id="PF06986">
    <property type="entry name" value="F_T4SS_TraN"/>
    <property type="match status" value="2"/>
</dbReference>
<name>A0A178LL24_9PSED</name>
<evidence type="ECO:0000256" key="1">
    <source>
        <dbReference type="SAM" id="SignalP"/>
    </source>
</evidence>
<evidence type="ECO:0008006" key="4">
    <source>
        <dbReference type="Google" id="ProtNLM"/>
    </source>
</evidence>
<organism evidence="2 3">
    <name type="scientific">Pseudomonas oryzihabitans</name>
    <dbReference type="NCBI Taxonomy" id="47885"/>
    <lineage>
        <taxon>Bacteria</taxon>
        <taxon>Pseudomonadati</taxon>
        <taxon>Pseudomonadota</taxon>
        <taxon>Gammaproteobacteria</taxon>
        <taxon>Pseudomonadales</taxon>
        <taxon>Pseudomonadaceae</taxon>
        <taxon>Pseudomonas</taxon>
    </lineage>
</organism>
<evidence type="ECO:0000313" key="3">
    <source>
        <dbReference type="Proteomes" id="UP000078356"/>
    </source>
</evidence>
<dbReference type="Proteomes" id="UP000078356">
    <property type="component" value="Unassembled WGS sequence"/>
</dbReference>
<dbReference type="InterPro" id="IPR014121">
    <property type="entry name" value="TraN_Ftype"/>
</dbReference>
<sequence length="1122" mass="121052">MRNPIFARVVAAITLFFYAYACPVMAWADSVTASAATGTATAKEALNAWSPPSASSTEITFGSDAAKQSISISELFPGVTDSSNTSALSNIYGDDKATMAAGSDANLRLTSEESSSGEAYRLLRGNVSQTRPDLTNDPLWNNTDKVIDNQALFNKEFSDCKQNTEYTKGTATKHVSELKQCERVTDKSGSYTLKHEYLAGVVRYYDGPANVQSCGEGCVDIWLGQVGNDYWRGNCTIFENEMKFEVIKPEAIQSAQLVYAKWDDYMQVLVGGTKVWSGPNENFPPETDGACELDTSWETNPDVNMTSIVKKGGVIPFKIRASVTGRGEAYAKLRILYDPQEVISNDNWYPPEAAEAVTAVNDGACQGKFVCNKMPDVDENGCAVINGTRVCESSFKNKSPASGISPLCQEVSVDAQCNFYKGDMQCYTDAQGNEQCPTNSDKTCAVSHDMRVVEVPVSARFAVEDAPGAGETNRVEVDFLAGTYRNTSSNLRSDGYVDQASLDVMCKKGADGKRLPQRFAVSSTAIWTGHKFAPNTLTEDSLNIVQMPTCDNGLKMVVDVKDTGKGTPGAFYAHELKLKNVRIDGESFGPQYCIDSANKIQNGQCSEGGSVTVTRGVASGCLNLKGVTVCPGDDMYNAMKPSPIKGVDKLFQNVKVQGCVTGGLNLDTCTKFEADKQCGFISRQCVDGAEGESGKCYVTEETWDCGHEVEVPTSTSNTSYQCDGPVRCLGTECFSPTDEKSTDFGYAAAALQIAQFAEHDLDCGENPTDTSTDHNCKVWKGEPMECKKAVGGWVDCCEAPDGISLMDYVSLTMNTISLTEKIGIIERAPTAEAAWTFGKELANGSSLTSAWNTASGVNEGATTISQMIGLDFLKQKMMNYAAEWTANTFGTAAANTIFASGTAAQGSSSVPYASTNATTGAVSTAPNATFAAGFASALSVIMIAYTIYTIANIMVQIIWECEQKEFELAAKKETKVCHFLGSYCASKSPMGCIEKRESYCCFNSPLGRIIQEQARPQLGRTWGDAENPSCEGISVGDLAKLDWSKIDISEWIGILQITNNYPTADKINLDNLTGSGSALNFPGANRKDVLTRNNEIMENVDVTFPDSRNATEKNLRGTFTDK</sequence>
<feature type="chain" id="PRO_5008091196" description="Conjugal transfer protein TraN" evidence="1">
    <location>
        <begin position="22"/>
        <end position="1122"/>
    </location>
</feature>
<keyword evidence="1" id="KW-0732">Signal</keyword>
<dbReference type="OrthoDB" id="5297981at2"/>
<proteinExistence type="predicted"/>
<gene>
    <name evidence="2" type="ORF">A4V15_11960</name>
</gene>
<comment type="caution">
    <text evidence="2">The sequence shown here is derived from an EMBL/GenBank/DDBJ whole genome shotgun (WGS) entry which is preliminary data.</text>
</comment>
<accession>A0A178LL24</accession>
<dbReference type="EMBL" id="LWCR01000003">
    <property type="protein sequence ID" value="OAN31768.1"/>
    <property type="molecule type" value="Genomic_DNA"/>
</dbReference>
<dbReference type="RefSeq" id="WP_064306978.1">
    <property type="nucleotide sequence ID" value="NZ_LWCR01000003.1"/>
</dbReference>
<dbReference type="AlphaFoldDB" id="A0A178LL24"/>